<comment type="caution">
    <text evidence="1">The sequence shown here is derived from an EMBL/GenBank/DDBJ whole genome shotgun (WGS) entry which is preliminary data.</text>
</comment>
<accession>A0A5B7FHA0</accession>
<name>A0A5B7FHA0_PORTR</name>
<dbReference type="EMBL" id="VSRR010006017">
    <property type="protein sequence ID" value="MPC43854.1"/>
    <property type="molecule type" value="Genomic_DNA"/>
</dbReference>
<dbReference type="Proteomes" id="UP000324222">
    <property type="component" value="Unassembled WGS sequence"/>
</dbReference>
<organism evidence="1 2">
    <name type="scientific">Portunus trituberculatus</name>
    <name type="common">Swimming crab</name>
    <name type="synonym">Neptunus trituberculatus</name>
    <dbReference type="NCBI Taxonomy" id="210409"/>
    <lineage>
        <taxon>Eukaryota</taxon>
        <taxon>Metazoa</taxon>
        <taxon>Ecdysozoa</taxon>
        <taxon>Arthropoda</taxon>
        <taxon>Crustacea</taxon>
        <taxon>Multicrustacea</taxon>
        <taxon>Malacostraca</taxon>
        <taxon>Eumalacostraca</taxon>
        <taxon>Eucarida</taxon>
        <taxon>Decapoda</taxon>
        <taxon>Pleocyemata</taxon>
        <taxon>Brachyura</taxon>
        <taxon>Eubrachyura</taxon>
        <taxon>Portunoidea</taxon>
        <taxon>Portunidae</taxon>
        <taxon>Portuninae</taxon>
        <taxon>Portunus</taxon>
    </lineage>
</organism>
<protein>
    <submittedName>
        <fullName evidence="1">Uncharacterized protein</fullName>
    </submittedName>
</protein>
<evidence type="ECO:0000313" key="2">
    <source>
        <dbReference type="Proteomes" id="UP000324222"/>
    </source>
</evidence>
<sequence length="305" mass="33853">MLLSYGLSGRAEKVTVAADTSGRSLRLFSVSAGIFAQVHLPQFVMVMRFLLMRHNSAFREGLWGVFYLHPTPATLHATLLLCILFISLLVSQTPRDAAPTYRLSPIHDALNFSLPSLHHITLIHPSRHPHAHASPRPSITKPNHSFPESFTLSYTHSVNLAPLGILYYPNTSFHPQEACQVLSLHTQPSTHALVLVLLSSRDALVVFSPLQPRISNPETFLTPFPPSCPFLSPNSVSLLPPRAPQRMIHNVCGLAGVRGRGEFVWLACVSLNVLQGSLESQEYFMGRTQPVATRRGPQRRRNGRE</sequence>
<reference evidence="1 2" key="1">
    <citation type="submission" date="2019-05" db="EMBL/GenBank/DDBJ databases">
        <title>Another draft genome of Portunus trituberculatus and its Hox gene families provides insights of decapod evolution.</title>
        <authorList>
            <person name="Jeong J.-H."/>
            <person name="Song I."/>
            <person name="Kim S."/>
            <person name="Choi T."/>
            <person name="Kim D."/>
            <person name="Ryu S."/>
            <person name="Kim W."/>
        </authorList>
    </citation>
    <scope>NUCLEOTIDE SEQUENCE [LARGE SCALE GENOMIC DNA]</scope>
    <source>
        <tissue evidence="1">Muscle</tissue>
    </source>
</reference>
<evidence type="ECO:0000313" key="1">
    <source>
        <dbReference type="EMBL" id="MPC43854.1"/>
    </source>
</evidence>
<proteinExistence type="predicted"/>
<keyword evidence="2" id="KW-1185">Reference proteome</keyword>
<dbReference type="AlphaFoldDB" id="A0A5B7FHA0"/>
<gene>
    <name evidence="1" type="ORF">E2C01_037508</name>
</gene>